<dbReference type="SUPFAM" id="SSF52743">
    <property type="entry name" value="Subtilisin-like"/>
    <property type="match status" value="1"/>
</dbReference>
<dbReference type="Gene3D" id="3.40.50.200">
    <property type="entry name" value="Peptidase S8/S53 domain"/>
    <property type="match status" value="2"/>
</dbReference>
<protein>
    <submittedName>
        <fullName evidence="9">S8 family peptidase</fullName>
        <ecNumber evidence="9">3.4.-.-</ecNumber>
    </submittedName>
</protein>
<dbReference type="Proteomes" id="UP001168528">
    <property type="component" value="Unassembled WGS sequence"/>
</dbReference>
<keyword evidence="3 5" id="KW-0378">Hydrolase</keyword>
<dbReference type="Pfam" id="PF00082">
    <property type="entry name" value="Peptidase_S8"/>
    <property type="match status" value="1"/>
</dbReference>
<dbReference type="PRINTS" id="PR00723">
    <property type="entry name" value="SUBTILISIN"/>
</dbReference>
<dbReference type="PANTHER" id="PTHR43399:SF4">
    <property type="entry name" value="CELL WALL-ASSOCIATED PROTEASE"/>
    <property type="match status" value="1"/>
</dbReference>
<keyword evidence="10" id="KW-1185">Reference proteome</keyword>
<proteinExistence type="inferred from homology"/>
<comment type="caution">
    <text evidence="9">The sequence shown here is derived from an EMBL/GenBank/DDBJ whole genome shotgun (WGS) entry which is preliminary data.</text>
</comment>
<evidence type="ECO:0000259" key="8">
    <source>
        <dbReference type="Pfam" id="PF00082"/>
    </source>
</evidence>
<dbReference type="PROSITE" id="PS00136">
    <property type="entry name" value="SUBTILASE_ASP"/>
    <property type="match status" value="1"/>
</dbReference>
<evidence type="ECO:0000313" key="9">
    <source>
        <dbReference type="EMBL" id="MDO1448037.1"/>
    </source>
</evidence>
<dbReference type="EMBL" id="JAUKPO010000009">
    <property type="protein sequence ID" value="MDO1448037.1"/>
    <property type="molecule type" value="Genomic_DNA"/>
</dbReference>
<sequence length="550" mass="60981">MKLTQYLVLGVLALQTNLFLAEKANASYAAFYQETTPPEDSTSKAPENWFHLDKATDNIRGVSSNKAYELLGNKPSRTIVVGVIDSGVDIDHEDLKSVIWTNEKEIAGNGVDDDKNGYVDDVHGWNFIGGKDGKNVDADTYELTREYVRLKKKFDGMKKIRKKDRAEHSYYEEVKKEYERKVTELKDQYNDFQKFAEIYKIANSLIKTQLDKEGEITAEDLEKVNATDEMTKQSKAVLAYALENSITEKYLEEAEEYFNKGLKFGYNTEFDPRSIVGDNYQNLDEKGYGNNDVKGPDPSHGTHVSGIIAADRKNNLGIMGIADNVKIMPVRAVPNGDERDKDIANAIYYAVDNGANIINMSFGKDYSPNKEAVDKAVKYAESKGVLLIHAAGNDGENLDEARNFPTRKLQKSKDEAKNWLEIGASSWGDNTNFVGNFSNYGKSSVDLFAPGVDIYSTTPDQKYENKNGTSMAAPVASGVAALLMSYFPELSAEQVKDIVIKSVVKYSDAEVNKPGGKKGETISFTDLSITGGIVNALEAVKMAQQITTQK</sequence>
<dbReference type="PROSITE" id="PS00138">
    <property type="entry name" value="SUBTILASE_SER"/>
    <property type="match status" value="1"/>
</dbReference>
<evidence type="ECO:0000313" key="10">
    <source>
        <dbReference type="Proteomes" id="UP001168528"/>
    </source>
</evidence>
<dbReference type="PROSITE" id="PS00137">
    <property type="entry name" value="SUBTILASE_HIS"/>
    <property type="match status" value="1"/>
</dbReference>
<evidence type="ECO:0000256" key="6">
    <source>
        <dbReference type="RuleBase" id="RU003355"/>
    </source>
</evidence>
<organism evidence="9 10">
    <name type="scientific">Rhodocytophaga aerolata</name>
    <dbReference type="NCBI Taxonomy" id="455078"/>
    <lineage>
        <taxon>Bacteria</taxon>
        <taxon>Pseudomonadati</taxon>
        <taxon>Bacteroidota</taxon>
        <taxon>Cytophagia</taxon>
        <taxon>Cytophagales</taxon>
        <taxon>Rhodocytophagaceae</taxon>
        <taxon>Rhodocytophaga</taxon>
    </lineage>
</organism>
<dbReference type="InterPro" id="IPR023827">
    <property type="entry name" value="Peptidase_S8_Asp-AS"/>
</dbReference>
<dbReference type="InterPro" id="IPR034080">
    <property type="entry name" value="Protease_P7-like_dom"/>
</dbReference>
<dbReference type="PROSITE" id="PS51892">
    <property type="entry name" value="SUBTILASE"/>
    <property type="match status" value="1"/>
</dbReference>
<feature type="active site" description="Charge relay system" evidence="5">
    <location>
        <position position="470"/>
    </location>
</feature>
<dbReference type="GO" id="GO:0016787">
    <property type="term" value="F:hydrolase activity"/>
    <property type="evidence" value="ECO:0007669"/>
    <property type="project" value="UniProtKB-KW"/>
</dbReference>
<keyword evidence="2 5" id="KW-0645">Protease</keyword>
<feature type="domain" description="Peptidase S8/S53" evidence="8">
    <location>
        <begin position="77"/>
        <end position="513"/>
    </location>
</feature>
<feature type="coiled-coil region" evidence="7">
    <location>
        <begin position="168"/>
        <end position="195"/>
    </location>
</feature>
<evidence type="ECO:0000256" key="7">
    <source>
        <dbReference type="SAM" id="Coils"/>
    </source>
</evidence>
<feature type="active site" description="Charge relay system" evidence="5">
    <location>
        <position position="85"/>
    </location>
</feature>
<dbReference type="InterPro" id="IPR023828">
    <property type="entry name" value="Peptidase_S8_Ser-AS"/>
</dbReference>
<gene>
    <name evidence="9" type="ORF">Q0590_17320</name>
</gene>
<evidence type="ECO:0000256" key="5">
    <source>
        <dbReference type="PROSITE-ProRule" id="PRU01240"/>
    </source>
</evidence>
<evidence type="ECO:0000256" key="4">
    <source>
        <dbReference type="ARBA" id="ARBA00022825"/>
    </source>
</evidence>
<comment type="similarity">
    <text evidence="1 5 6">Belongs to the peptidase S8 family.</text>
</comment>
<evidence type="ECO:0000256" key="2">
    <source>
        <dbReference type="ARBA" id="ARBA00022670"/>
    </source>
</evidence>
<keyword evidence="7" id="KW-0175">Coiled coil</keyword>
<dbReference type="InterPro" id="IPR000209">
    <property type="entry name" value="Peptidase_S8/S53_dom"/>
</dbReference>
<dbReference type="InterPro" id="IPR051048">
    <property type="entry name" value="Peptidase_S8/S53_subtilisin"/>
</dbReference>
<dbReference type="InterPro" id="IPR022398">
    <property type="entry name" value="Peptidase_S8_His-AS"/>
</dbReference>
<keyword evidence="4 5" id="KW-0720">Serine protease</keyword>
<dbReference type="InterPro" id="IPR036852">
    <property type="entry name" value="Peptidase_S8/S53_dom_sf"/>
</dbReference>
<dbReference type="PANTHER" id="PTHR43399">
    <property type="entry name" value="SUBTILISIN-RELATED"/>
    <property type="match status" value="1"/>
</dbReference>
<feature type="active site" description="Charge relay system" evidence="5">
    <location>
        <position position="300"/>
    </location>
</feature>
<dbReference type="CDD" id="cd07483">
    <property type="entry name" value="Peptidases_S8_Subtilisin_Novo-like"/>
    <property type="match status" value="1"/>
</dbReference>
<dbReference type="EC" id="3.4.-.-" evidence="9"/>
<reference evidence="9" key="1">
    <citation type="submission" date="2023-07" db="EMBL/GenBank/DDBJ databases">
        <title>The genome sequence of Rhodocytophaga aerolata KACC 12507.</title>
        <authorList>
            <person name="Zhang X."/>
        </authorList>
    </citation>
    <scope>NUCLEOTIDE SEQUENCE</scope>
    <source>
        <strain evidence="9">KACC 12507</strain>
    </source>
</reference>
<evidence type="ECO:0000256" key="1">
    <source>
        <dbReference type="ARBA" id="ARBA00011073"/>
    </source>
</evidence>
<accession>A0ABT8R7F2</accession>
<dbReference type="InterPro" id="IPR015500">
    <property type="entry name" value="Peptidase_S8_subtilisin-rel"/>
</dbReference>
<dbReference type="RefSeq" id="WP_302038842.1">
    <property type="nucleotide sequence ID" value="NZ_JAUKPO010000009.1"/>
</dbReference>
<name>A0ABT8R7F2_9BACT</name>
<evidence type="ECO:0000256" key="3">
    <source>
        <dbReference type="ARBA" id="ARBA00022801"/>
    </source>
</evidence>